<protein>
    <submittedName>
        <fullName evidence="2">Uncharacterized protein</fullName>
    </submittedName>
</protein>
<dbReference type="AlphaFoldDB" id="A0A060X6D1"/>
<dbReference type="Proteomes" id="UP000193380">
    <property type="component" value="Unassembled WGS sequence"/>
</dbReference>
<feature type="compositionally biased region" description="Basic and acidic residues" evidence="1">
    <location>
        <begin position="18"/>
        <end position="32"/>
    </location>
</feature>
<evidence type="ECO:0000313" key="3">
    <source>
        <dbReference type="Proteomes" id="UP000193380"/>
    </source>
</evidence>
<evidence type="ECO:0000313" key="2">
    <source>
        <dbReference type="EMBL" id="CDQ72884.1"/>
    </source>
</evidence>
<organism evidence="2 3">
    <name type="scientific">Oncorhynchus mykiss</name>
    <name type="common">Rainbow trout</name>
    <name type="synonym">Salmo gairdneri</name>
    <dbReference type="NCBI Taxonomy" id="8022"/>
    <lineage>
        <taxon>Eukaryota</taxon>
        <taxon>Metazoa</taxon>
        <taxon>Chordata</taxon>
        <taxon>Craniata</taxon>
        <taxon>Vertebrata</taxon>
        <taxon>Euteleostomi</taxon>
        <taxon>Actinopterygii</taxon>
        <taxon>Neopterygii</taxon>
        <taxon>Teleostei</taxon>
        <taxon>Protacanthopterygii</taxon>
        <taxon>Salmoniformes</taxon>
        <taxon>Salmonidae</taxon>
        <taxon>Salmoninae</taxon>
        <taxon>Oncorhynchus</taxon>
    </lineage>
</organism>
<dbReference type="STRING" id="8022.A0A060X6D1"/>
<feature type="region of interest" description="Disordered" evidence="1">
    <location>
        <begin position="1"/>
        <end position="42"/>
    </location>
</feature>
<name>A0A060X6D1_ONCMY</name>
<dbReference type="PANTHER" id="PTHR36960">
    <property type="entry name" value="SI:DKEY-32E6.3"/>
    <property type="match status" value="1"/>
</dbReference>
<reference evidence="2" key="2">
    <citation type="submission" date="2014-03" db="EMBL/GenBank/DDBJ databases">
        <authorList>
            <person name="Genoscope - CEA"/>
        </authorList>
    </citation>
    <scope>NUCLEOTIDE SEQUENCE</scope>
</reference>
<sequence length="400" mass="44653">MAYCDKTGDHPSASLNNEDSRNGHDPATDKHPTPHSKGNANDCCATEEARTVSVPHGLCVKKKKLVLHVDLNNTILVSDAVTSQGTIAALDYFISTVTWGQMSKQGKWMWMSDSPSLLPPCEGAVSYYSQFGRVAGFTSSTAGRRFRGVLDEHLAMLRWPKELKGDKELAVKGEDGQLYHWILPSFFQLLKDLVTEGRDFAILFRTFGSDLPRVLSAVSRALTQGSHPLFPDLPALKLSVNETPGQIRCSKKGAVLTRAEERLSTRDGERALYQYLSSVQCLGGFQDHFDWWARNTYSILGGKPLWVDPFDQDVQHIFIDDNIRQNDKDTIVHPKVFLDRDGSETRTASTSELYDLCLVQNDLLKAISNPEYFTQRISICQENYDRNLQQGAGYSGLSVA</sequence>
<proteinExistence type="predicted"/>
<dbReference type="EMBL" id="FR904861">
    <property type="protein sequence ID" value="CDQ72884.1"/>
    <property type="molecule type" value="Genomic_DNA"/>
</dbReference>
<gene>
    <name evidence="2" type="ORF">GSONMT00006426001</name>
</gene>
<dbReference type="PaxDb" id="8022-A0A060X6D1"/>
<dbReference type="OrthoDB" id="417678at2759"/>
<accession>A0A060X6D1</accession>
<reference evidence="2" key="1">
    <citation type="journal article" date="2014" name="Nat. Commun.">
        <title>The rainbow trout genome provides novel insights into evolution after whole-genome duplication in vertebrates.</title>
        <authorList>
            <person name="Berthelot C."/>
            <person name="Brunet F."/>
            <person name="Chalopin D."/>
            <person name="Juanchich A."/>
            <person name="Bernard M."/>
            <person name="Noel B."/>
            <person name="Bento P."/>
            <person name="Da Silva C."/>
            <person name="Labadie K."/>
            <person name="Alberti A."/>
            <person name="Aury J.M."/>
            <person name="Louis A."/>
            <person name="Dehais P."/>
            <person name="Bardou P."/>
            <person name="Montfort J."/>
            <person name="Klopp C."/>
            <person name="Cabau C."/>
            <person name="Gaspin C."/>
            <person name="Thorgaard G.H."/>
            <person name="Boussaha M."/>
            <person name="Quillet E."/>
            <person name="Guyomard R."/>
            <person name="Galiana D."/>
            <person name="Bobe J."/>
            <person name="Volff J.N."/>
            <person name="Genet C."/>
            <person name="Wincker P."/>
            <person name="Jaillon O."/>
            <person name="Roest Crollius H."/>
            <person name="Guiguen Y."/>
        </authorList>
    </citation>
    <scope>NUCLEOTIDE SEQUENCE [LARGE SCALE GENOMIC DNA]</scope>
</reference>
<dbReference type="PANTHER" id="PTHR36960:SF1">
    <property type="entry name" value="SI:DKEY-32E6.3"/>
    <property type="match status" value="1"/>
</dbReference>
<evidence type="ECO:0000256" key="1">
    <source>
        <dbReference type="SAM" id="MobiDB-lite"/>
    </source>
</evidence>